<dbReference type="EMBL" id="MBFS01000360">
    <property type="protein sequence ID" value="PVV02670.1"/>
    <property type="molecule type" value="Genomic_DNA"/>
</dbReference>
<comment type="caution">
    <text evidence="4">The sequence shown here is derived from an EMBL/GenBank/DDBJ whole genome shotgun (WGS) entry which is preliminary data.</text>
</comment>
<keyword evidence="5" id="KW-1185">Reference proteome</keyword>
<evidence type="ECO:0000313" key="4">
    <source>
        <dbReference type="EMBL" id="PVV02670.1"/>
    </source>
</evidence>
<name>A0A2T9ZDP2_9FUNG</name>
<organism evidence="4 5">
    <name type="scientific">Smittium megazygosporum</name>
    <dbReference type="NCBI Taxonomy" id="133381"/>
    <lineage>
        <taxon>Eukaryota</taxon>
        <taxon>Fungi</taxon>
        <taxon>Fungi incertae sedis</taxon>
        <taxon>Zoopagomycota</taxon>
        <taxon>Kickxellomycotina</taxon>
        <taxon>Harpellomycetes</taxon>
        <taxon>Harpellales</taxon>
        <taxon>Legeriomycetaceae</taxon>
        <taxon>Smittium</taxon>
    </lineage>
</organism>
<evidence type="ECO:0000256" key="1">
    <source>
        <dbReference type="ARBA" id="ARBA00006538"/>
    </source>
</evidence>
<dbReference type="Gene3D" id="2.40.160.210">
    <property type="entry name" value="Acyl-CoA thioesterase, double hotdog domain"/>
    <property type="match status" value="1"/>
</dbReference>
<dbReference type="GO" id="GO:0006637">
    <property type="term" value="P:acyl-CoA metabolic process"/>
    <property type="evidence" value="ECO:0007669"/>
    <property type="project" value="InterPro"/>
</dbReference>
<sequence length="250" mass="28642">MASFEKRSLNPENTSHQYTMPDVYPVDSTEKLTGIVNPNSNMWLPSGLTVDERTKVMGTIDVDARLAVPRSPTIRKNFDLSVNKHVSSLLEQNKISKTDIRMPYIARWIKVNCEEQLEINVHLCMIACLSDYRVLATAGLPHFWGYNFEKQDFGMTVSLDHTLHFHMPVKANSWLLWVIESPRLSNERGYVTGRFFDEQGVLVASVVQEALIRAKPKPNAIKHFQYKSFPPVMENSEPDRFELKSTNSKL</sequence>
<evidence type="ECO:0000259" key="3">
    <source>
        <dbReference type="Pfam" id="PF20789"/>
    </source>
</evidence>
<dbReference type="OrthoDB" id="68328at2759"/>
<protein>
    <recommendedName>
        <fullName evidence="3">Acyl-CoA thioesterase-like C-terminal domain-containing protein</fullName>
    </recommendedName>
</protein>
<dbReference type="PANTHER" id="PTHR11066:SF34">
    <property type="entry name" value="ACYL-COENZYME A THIOESTERASE 8"/>
    <property type="match status" value="1"/>
</dbReference>
<dbReference type="PANTHER" id="PTHR11066">
    <property type="entry name" value="ACYL-COA THIOESTERASE"/>
    <property type="match status" value="1"/>
</dbReference>
<proteinExistence type="inferred from homology"/>
<evidence type="ECO:0000256" key="2">
    <source>
        <dbReference type="SAM" id="MobiDB-lite"/>
    </source>
</evidence>
<evidence type="ECO:0000313" key="5">
    <source>
        <dbReference type="Proteomes" id="UP000245609"/>
    </source>
</evidence>
<dbReference type="STRING" id="133381.A0A2T9ZDP2"/>
<dbReference type="CDD" id="cd03444">
    <property type="entry name" value="Thioesterase_II_repeat1"/>
    <property type="match status" value="1"/>
</dbReference>
<dbReference type="Pfam" id="PF20789">
    <property type="entry name" value="4HBT_3C"/>
    <property type="match status" value="1"/>
</dbReference>
<accession>A0A2T9ZDP2</accession>
<dbReference type="AlphaFoldDB" id="A0A2T9ZDP2"/>
<gene>
    <name evidence="4" type="ORF">BB560_002872</name>
</gene>
<comment type="similarity">
    <text evidence="1">Belongs to the C/M/P thioester hydrolase family.</text>
</comment>
<dbReference type="GO" id="GO:0009062">
    <property type="term" value="P:fatty acid catabolic process"/>
    <property type="evidence" value="ECO:0007669"/>
    <property type="project" value="TreeGrafter"/>
</dbReference>
<dbReference type="Proteomes" id="UP000245609">
    <property type="component" value="Unassembled WGS sequence"/>
</dbReference>
<reference evidence="4 5" key="1">
    <citation type="journal article" date="2018" name="MBio">
        <title>Comparative Genomics Reveals the Core Gene Toolbox for the Fungus-Insect Symbiosis.</title>
        <authorList>
            <person name="Wang Y."/>
            <person name="Stata M."/>
            <person name="Wang W."/>
            <person name="Stajich J.E."/>
            <person name="White M.M."/>
            <person name="Moncalvo J.M."/>
        </authorList>
    </citation>
    <scope>NUCLEOTIDE SEQUENCE [LARGE SCALE GENOMIC DNA]</scope>
    <source>
        <strain evidence="4 5">SC-DP-2</strain>
    </source>
</reference>
<feature type="domain" description="Acyl-CoA thioesterase-like C-terminal" evidence="3">
    <location>
        <begin position="93"/>
        <end position="212"/>
    </location>
</feature>
<dbReference type="InterPro" id="IPR003703">
    <property type="entry name" value="Acyl_CoA_thio"/>
</dbReference>
<dbReference type="GO" id="GO:0005782">
    <property type="term" value="C:peroxisomal matrix"/>
    <property type="evidence" value="ECO:0007669"/>
    <property type="project" value="UniProtKB-SubCell"/>
</dbReference>
<dbReference type="SUPFAM" id="SSF54637">
    <property type="entry name" value="Thioesterase/thiol ester dehydrase-isomerase"/>
    <property type="match status" value="1"/>
</dbReference>
<dbReference type="GO" id="GO:0047617">
    <property type="term" value="F:fatty acyl-CoA hydrolase activity"/>
    <property type="evidence" value="ECO:0007669"/>
    <property type="project" value="InterPro"/>
</dbReference>
<feature type="region of interest" description="Disordered" evidence="2">
    <location>
        <begin position="1"/>
        <end position="22"/>
    </location>
</feature>
<dbReference type="InterPro" id="IPR029069">
    <property type="entry name" value="HotDog_dom_sf"/>
</dbReference>
<dbReference type="InterPro" id="IPR042171">
    <property type="entry name" value="Acyl-CoA_hotdog"/>
</dbReference>
<dbReference type="InterPro" id="IPR049450">
    <property type="entry name" value="ACOT8-like_C"/>
</dbReference>